<sequence length="212" mass="23697">MARRVDHSPDELKVMILDAAEDLVMAGGVSELSARKIAQKIGYAPGTIYNVYTNIDELILILNGKTLERLYDHLSMVRLDGEADIGSANENLEKLLIGYLAFIDENRSLWRLLFDHVPSSEDDLPEWYNQRVLKLLSVIDQVLLPLLSGRGAEERRDVSATLWASLHGIISLADKKKLDVVISRSSHDVCSLLITTFLNGLKDHADFTGKIQ</sequence>
<dbReference type="PANTHER" id="PTHR30055:SF234">
    <property type="entry name" value="HTH-TYPE TRANSCRIPTIONAL REGULATOR BETI"/>
    <property type="match status" value="1"/>
</dbReference>
<feature type="DNA-binding region" description="H-T-H motif" evidence="4">
    <location>
        <begin position="33"/>
        <end position="52"/>
    </location>
</feature>
<dbReference type="GO" id="GO:0003700">
    <property type="term" value="F:DNA-binding transcription factor activity"/>
    <property type="evidence" value="ECO:0007669"/>
    <property type="project" value="TreeGrafter"/>
</dbReference>
<keyword evidence="2 4" id="KW-0238">DNA-binding</keyword>
<keyword evidence="1" id="KW-0805">Transcription regulation</keyword>
<evidence type="ECO:0000313" key="7">
    <source>
        <dbReference type="Proteomes" id="UP000035444"/>
    </source>
</evidence>
<dbReference type="EMBL" id="LAQL01000002">
    <property type="protein sequence ID" value="KLN62512.1"/>
    <property type="molecule type" value="Genomic_DNA"/>
</dbReference>
<evidence type="ECO:0000256" key="4">
    <source>
        <dbReference type="PROSITE-ProRule" id="PRU00335"/>
    </source>
</evidence>
<dbReference type="STRING" id="1489064.WH96_03230"/>
<dbReference type="Gene3D" id="1.10.357.10">
    <property type="entry name" value="Tetracycline Repressor, domain 2"/>
    <property type="match status" value="1"/>
</dbReference>
<reference evidence="6 7" key="1">
    <citation type="submission" date="2015-03" db="EMBL/GenBank/DDBJ databases">
        <title>Genome Sequence of Kiloniella spongiae MEBiC09566, isolated from a marine sponge.</title>
        <authorList>
            <person name="Shao Z."/>
            <person name="Wang L."/>
            <person name="Li X."/>
        </authorList>
    </citation>
    <scope>NUCLEOTIDE SEQUENCE [LARGE SCALE GENOMIC DNA]</scope>
    <source>
        <strain evidence="6 7">MEBiC09566</strain>
    </source>
</reference>
<dbReference type="InterPro" id="IPR036271">
    <property type="entry name" value="Tet_transcr_reg_TetR-rel_C_sf"/>
</dbReference>
<dbReference type="SUPFAM" id="SSF46689">
    <property type="entry name" value="Homeodomain-like"/>
    <property type="match status" value="1"/>
</dbReference>
<dbReference type="SUPFAM" id="SSF48498">
    <property type="entry name" value="Tetracyclin repressor-like, C-terminal domain"/>
    <property type="match status" value="1"/>
</dbReference>
<protein>
    <recommendedName>
        <fullName evidence="5">HTH tetR-type domain-containing protein</fullName>
    </recommendedName>
</protein>
<comment type="caution">
    <text evidence="6">The sequence shown here is derived from an EMBL/GenBank/DDBJ whole genome shotgun (WGS) entry which is preliminary data.</text>
</comment>
<keyword evidence="7" id="KW-1185">Reference proteome</keyword>
<feature type="domain" description="HTH tetR-type" evidence="5">
    <location>
        <begin position="10"/>
        <end position="70"/>
    </location>
</feature>
<dbReference type="Proteomes" id="UP000035444">
    <property type="component" value="Unassembled WGS sequence"/>
</dbReference>
<evidence type="ECO:0000259" key="5">
    <source>
        <dbReference type="PROSITE" id="PS50977"/>
    </source>
</evidence>
<dbReference type="InterPro" id="IPR001647">
    <property type="entry name" value="HTH_TetR"/>
</dbReference>
<dbReference type="Pfam" id="PF00440">
    <property type="entry name" value="TetR_N"/>
    <property type="match status" value="1"/>
</dbReference>
<dbReference type="GO" id="GO:0000976">
    <property type="term" value="F:transcription cis-regulatory region binding"/>
    <property type="evidence" value="ECO:0007669"/>
    <property type="project" value="TreeGrafter"/>
</dbReference>
<evidence type="ECO:0000256" key="2">
    <source>
        <dbReference type="ARBA" id="ARBA00023125"/>
    </source>
</evidence>
<dbReference type="InterPro" id="IPR050109">
    <property type="entry name" value="HTH-type_TetR-like_transc_reg"/>
</dbReference>
<evidence type="ECO:0000313" key="6">
    <source>
        <dbReference type="EMBL" id="KLN62512.1"/>
    </source>
</evidence>
<name>A0A0H2MP19_9PROT</name>
<dbReference type="InterPro" id="IPR025996">
    <property type="entry name" value="MT1864/Rv1816-like_C"/>
</dbReference>
<evidence type="ECO:0000256" key="3">
    <source>
        <dbReference type="ARBA" id="ARBA00023163"/>
    </source>
</evidence>
<organism evidence="6 7">
    <name type="scientific">Kiloniella spongiae</name>
    <dbReference type="NCBI Taxonomy" id="1489064"/>
    <lineage>
        <taxon>Bacteria</taxon>
        <taxon>Pseudomonadati</taxon>
        <taxon>Pseudomonadota</taxon>
        <taxon>Alphaproteobacteria</taxon>
        <taxon>Rhodospirillales</taxon>
        <taxon>Kiloniellaceae</taxon>
        <taxon>Kiloniella</taxon>
    </lineage>
</organism>
<dbReference type="PROSITE" id="PS50977">
    <property type="entry name" value="HTH_TETR_2"/>
    <property type="match status" value="1"/>
</dbReference>
<dbReference type="PANTHER" id="PTHR30055">
    <property type="entry name" value="HTH-TYPE TRANSCRIPTIONAL REGULATOR RUTR"/>
    <property type="match status" value="1"/>
</dbReference>
<dbReference type="RefSeq" id="WP_047762633.1">
    <property type="nucleotide sequence ID" value="NZ_LAQL01000002.1"/>
</dbReference>
<accession>A0A0H2MP19</accession>
<dbReference type="InterPro" id="IPR009057">
    <property type="entry name" value="Homeodomain-like_sf"/>
</dbReference>
<dbReference type="AlphaFoldDB" id="A0A0H2MP19"/>
<dbReference type="OrthoDB" id="7223515at2"/>
<keyword evidence="3" id="KW-0804">Transcription</keyword>
<gene>
    <name evidence="6" type="ORF">WH96_03230</name>
</gene>
<proteinExistence type="predicted"/>
<dbReference type="Pfam" id="PF13305">
    <property type="entry name" value="TetR_C_33"/>
    <property type="match status" value="1"/>
</dbReference>
<evidence type="ECO:0000256" key="1">
    <source>
        <dbReference type="ARBA" id="ARBA00023015"/>
    </source>
</evidence>